<evidence type="ECO:0000313" key="3">
    <source>
        <dbReference type="Proteomes" id="UP000076858"/>
    </source>
</evidence>
<evidence type="ECO:0000256" key="1">
    <source>
        <dbReference type="SAM" id="MobiDB-lite"/>
    </source>
</evidence>
<name>A0A164T3T8_9CRUS</name>
<reference evidence="2 3" key="1">
    <citation type="submission" date="2016-03" db="EMBL/GenBank/DDBJ databases">
        <title>EvidentialGene: Evidence-directed Construction of Genes on Genomes.</title>
        <authorList>
            <person name="Gilbert D.G."/>
            <person name="Choi J.-H."/>
            <person name="Mockaitis K."/>
            <person name="Colbourne J."/>
            <person name="Pfrender M."/>
        </authorList>
    </citation>
    <scope>NUCLEOTIDE SEQUENCE [LARGE SCALE GENOMIC DNA]</scope>
    <source>
        <strain evidence="2 3">Xinb3</strain>
        <tissue evidence="2">Complete organism</tissue>
    </source>
</reference>
<dbReference type="EMBL" id="LRGB01001873">
    <property type="protein sequence ID" value="KZS10176.1"/>
    <property type="molecule type" value="Genomic_DNA"/>
</dbReference>
<dbReference type="Proteomes" id="UP000076858">
    <property type="component" value="Unassembled WGS sequence"/>
</dbReference>
<proteinExistence type="predicted"/>
<feature type="region of interest" description="Disordered" evidence="1">
    <location>
        <begin position="1"/>
        <end position="31"/>
    </location>
</feature>
<organism evidence="2 3">
    <name type="scientific">Daphnia magna</name>
    <dbReference type="NCBI Taxonomy" id="35525"/>
    <lineage>
        <taxon>Eukaryota</taxon>
        <taxon>Metazoa</taxon>
        <taxon>Ecdysozoa</taxon>
        <taxon>Arthropoda</taxon>
        <taxon>Crustacea</taxon>
        <taxon>Branchiopoda</taxon>
        <taxon>Diplostraca</taxon>
        <taxon>Cladocera</taxon>
        <taxon>Anomopoda</taxon>
        <taxon>Daphniidae</taxon>
        <taxon>Daphnia</taxon>
    </lineage>
</organism>
<dbReference type="PANTHER" id="PTHR47331:SF1">
    <property type="entry name" value="GAG-LIKE PROTEIN"/>
    <property type="match status" value="1"/>
</dbReference>
<keyword evidence="3" id="KW-1185">Reference proteome</keyword>
<protein>
    <submittedName>
        <fullName evidence="2">Uncharacterized protein</fullName>
    </submittedName>
</protein>
<dbReference type="AlphaFoldDB" id="A0A164T3T8"/>
<comment type="caution">
    <text evidence="2">The sequence shown here is derived from an EMBL/GenBank/DDBJ whole genome shotgun (WGS) entry which is preliminary data.</text>
</comment>
<dbReference type="PANTHER" id="PTHR47331">
    <property type="entry name" value="PHD-TYPE DOMAIN-CONTAINING PROTEIN"/>
    <property type="match status" value="1"/>
</dbReference>
<dbReference type="OrthoDB" id="6378730at2759"/>
<gene>
    <name evidence="2" type="ORF">APZ42_025417</name>
</gene>
<feature type="compositionally biased region" description="Polar residues" evidence="1">
    <location>
        <begin position="1"/>
        <end position="14"/>
    </location>
</feature>
<evidence type="ECO:0000313" key="2">
    <source>
        <dbReference type="EMBL" id="KZS10176.1"/>
    </source>
</evidence>
<accession>A0A164T3T8</accession>
<sequence>MAQPRTSNGSTTSMPDIGIPGHSRSQTSRLTPEERIQAIEAARVERDTLVAILEEKCREIEQLVNNRGRRSILKHLKTQIHSHLEQDMIHNVVPSDVQRHAFLKQLLTTEVRSYIAEYLDNPSTFIMLYVSFGSFHGQDPQFQSTTVCLTVRARERTLEADLKQVSSVPIQYLKLPCPPKELMEIRSRYPNQKVVKLVDVGEPIILIGAENQWLHLRLDEKLPPVGTDAPFGLLMPFGWTCVGDLTVGAQQHASANQPRINWRGRNWKRLFNSMEPSMNALCRLFSIENKFAHNSNFAERYKAVIGDYVEKGFAWPLKESELNCLFGRNWYLPHHGVVNPRKPEKFRVVLDASAKYQGVALNERKAGVPICGYSTNVSSSWHEEKRSLRPIISMASTWLWQPWRKRPTVYEMQRQIFGSPFPHPLSSDFKCSDILLTYFVKNFLKLLKSSTRTSMWITFWILCRELSAAEDFFLVI</sequence>